<dbReference type="InterPro" id="IPR005145">
    <property type="entry name" value="Sua5_C"/>
</dbReference>
<dbReference type="Pfam" id="PF03481">
    <property type="entry name" value="Sua5_C"/>
    <property type="match status" value="1"/>
</dbReference>
<evidence type="ECO:0000256" key="6">
    <source>
        <dbReference type="ARBA" id="ARBA00022679"/>
    </source>
</evidence>
<feature type="domain" description="YrdC-like" evidence="13">
    <location>
        <begin position="32"/>
        <end position="218"/>
    </location>
</feature>
<evidence type="ECO:0000256" key="1">
    <source>
        <dbReference type="ARBA" id="ARBA00004496"/>
    </source>
</evidence>
<organism evidence="14">
    <name type="scientific">freshwater metagenome</name>
    <dbReference type="NCBI Taxonomy" id="449393"/>
    <lineage>
        <taxon>unclassified sequences</taxon>
        <taxon>metagenomes</taxon>
        <taxon>ecological metagenomes</taxon>
    </lineage>
</organism>
<evidence type="ECO:0000256" key="11">
    <source>
        <dbReference type="ARBA" id="ARBA00029774"/>
    </source>
</evidence>
<keyword evidence="9" id="KW-0547">Nucleotide-binding</keyword>
<dbReference type="GO" id="GO:0061710">
    <property type="term" value="F:L-threonylcarbamoyladenylate synthase"/>
    <property type="evidence" value="ECO:0007669"/>
    <property type="project" value="UniProtKB-EC"/>
</dbReference>
<dbReference type="GO" id="GO:0008033">
    <property type="term" value="P:tRNA processing"/>
    <property type="evidence" value="ECO:0007669"/>
    <property type="project" value="UniProtKB-KW"/>
</dbReference>
<dbReference type="GO" id="GO:0006450">
    <property type="term" value="P:regulation of translational fidelity"/>
    <property type="evidence" value="ECO:0007669"/>
    <property type="project" value="TreeGrafter"/>
</dbReference>
<dbReference type="NCBIfam" id="TIGR00057">
    <property type="entry name" value="L-threonylcarbamoyladenylate synthase"/>
    <property type="match status" value="1"/>
</dbReference>
<evidence type="ECO:0000256" key="9">
    <source>
        <dbReference type="ARBA" id="ARBA00022741"/>
    </source>
</evidence>
<sequence length="369" mass="39122">MDRRVGRSRRARDAHQLLVKQSVIEQGDGDNDLDIERAASLLRSDALVAFPTETVYGLGCNARSTTAISRLYAVKSRPTNHPVIVHLALDAPIDEWAVRVPDWANVLAQSFWPGPLTLVLPKRPDVLDALTGGHPSIGLRVPAQKVAQALLKSFGDGVAAPSANRFGRVSPTSASAVVAELGDEIDFVLDGGACSLGVESTIVDCTKVSPTILRPGGVTREEIISVLGSAVLVKNADGSTPAPGTLSTHYSPQARVVLTTASGLSNSINSESRPDSKGKTHIGLLALADDLKYFDQTNSPEVMILNSPINVKQYARVLYESLRTADINNLAVVIAVLPPSSGLGEAVCDRLTRATGRANFGLKSEKIIL</sequence>
<dbReference type="PANTHER" id="PTHR17490">
    <property type="entry name" value="SUA5"/>
    <property type="match status" value="1"/>
</dbReference>
<evidence type="ECO:0000256" key="3">
    <source>
        <dbReference type="ARBA" id="ARBA00012584"/>
    </source>
</evidence>
<dbReference type="InterPro" id="IPR038385">
    <property type="entry name" value="Sua5/YwlC_C"/>
</dbReference>
<evidence type="ECO:0000259" key="13">
    <source>
        <dbReference type="PROSITE" id="PS51163"/>
    </source>
</evidence>
<comment type="catalytic activity">
    <reaction evidence="12">
        <text>L-threonine + hydrogencarbonate + ATP = L-threonylcarbamoyladenylate + diphosphate + H2O</text>
        <dbReference type="Rhea" id="RHEA:36407"/>
        <dbReference type="ChEBI" id="CHEBI:15377"/>
        <dbReference type="ChEBI" id="CHEBI:17544"/>
        <dbReference type="ChEBI" id="CHEBI:30616"/>
        <dbReference type="ChEBI" id="CHEBI:33019"/>
        <dbReference type="ChEBI" id="CHEBI:57926"/>
        <dbReference type="ChEBI" id="CHEBI:73682"/>
        <dbReference type="EC" id="2.7.7.87"/>
    </reaction>
</comment>
<protein>
    <recommendedName>
        <fullName evidence="4">Threonylcarbamoyl-AMP synthase</fullName>
        <ecNumber evidence="3">2.7.7.87</ecNumber>
    </recommendedName>
    <alternativeName>
        <fullName evidence="11">L-threonylcarbamoyladenylate synthase</fullName>
    </alternativeName>
</protein>
<evidence type="ECO:0000256" key="12">
    <source>
        <dbReference type="ARBA" id="ARBA00048366"/>
    </source>
</evidence>
<proteinExistence type="inferred from homology"/>
<evidence type="ECO:0000256" key="8">
    <source>
        <dbReference type="ARBA" id="ARBA00022695"/>
    </source>
</evidence>
<reference evidence="14" key="1">
    <citation type="submission" date="2020-05" db="EMBL/GenBank/DDBJ databases">
        <authorList>
            <person name="Chiriac C."/>
            <person name="Salcher M."/>
            <person name="Ghai R."/>
            <person name="Kavagutti S V."/>
        </authorList>
    </citation>
    <scope>NUCLEOTIDE SEQUENCE</scope>
</reference>
<evidence type="ECO:0000256" key="4">
    <source>
        <dbReference type="ARBA" id="ARBA00015492"/>
    </source>
</evidence>
<evidence type="ECO:0000313" key="14">
    <source>
        <dbReference type="EMBL" id="CAB4970736.1"/>
    </source>
</evidence>
<dbReference type="InterPro" id="IPR017945">
    <property type="entry name" value="DHBP_synth_RibB-like_a/b_dom"/>
</dbReference>
<gene>
    <name evidence="14" type="ORF">UFOPK3897_00406</name>
</gene>
<dbReference type="GO" id="GO:0003725">
    <property type="term" value="F:double-stranded RNA binding"/>
    <property type="evidence" value="ECO:0007669"/>
    <property type="project" value="InterPro"/>
</dbReference>
<dbReference type="InterPro" id="IPR006070">
    <property type="entry name" value="Sua5-like_dom"/>
</dbReference>
<dbReference type="GO" id="GO:0005737">
    <property type="term" value="C:cytoplasm"/>
    <property type="evidence" value="ECO:0007669"/>
    <property type="project" value="UniProtKB-SubCell"/>
</dbReference>
<dbReference type="GO" id="GO:0005524">
    <property type="term" value="F:ATP binding"/>
    <property type="evidence" value="ECO:0007669"/>
    <property type="project" value="UniProtKB-KW"/>
</dbReference>
<dbReference type="PANTHER" id="PTHR17490:SF16">
    <property type="entry name" value="THREONYLCARBAMOYL-AMP SYNTHASE"/>
    <property type="match status" value="1"/>
</dbReference>
<dbReference type="Gene3D" id="3.90.870.10">
    <property type="entry name" value="DHBP synthase"/>
    <property type="match status" value="1"/>
</dbReference>
<dbReference type="Pfam" id="PF01300">
    <property type="entry name" value="Sua5_yciO_yrdC"/>
    <property type="match status" value="1"/>
</dbReference>
<keyword evidence="5" id="KW-0963">Cytoplasm</keyword>
<keyword evidence="6" id="KW-0808">Transferase</keyword>
<dbReference type="GO" id="GO:0000049">
    <property type="term" value="F:tRNA binding"/>
    <property type="evidence" value="ECO:0007669"/>
    <property type="project" value="TreeGrafter"/>
</dbReference>
<dbReference type="InterPro" id="IPR010923">
    <property type="entry name" value="T(6)A37_SUA5"/>
</dbReference>
<evidence type="ECO:0000256" key="2">
    <source>
        <dbReference type="ARBA" id="ARBA00007663"/>
    </source>
</evidence>
<keyword evidence="7" id="KW-0819">tRNA processing</keyword>
<keyword evidence="8" id="KW-0548">Nucleotidyltransferase</keyword>
<comment type="subcellular location">
    <subcellularLocation>
        <location evidence="1">Cytoplasm</location>
    </subcellularLocation>
</comment>
<dbReference type="EC" id="2.7.7.87" evidence="3"/>
<name>A0A6J7LQR8_9ZZZZ</name>
<dbReference type="PIRSF" id="PIRSF004930">
    <property type="entry name" value="Tln_factor_SUA5"/>
    <property type="match status" value="1"/>
</dbReference>
<comment type="similarity">
    <text evidence="2">Belongs to the SUA5 family.</text>
</comment>
<dbReference type="PROSITE" id="PS51163">
    <property type="entry name" value="YRDC"/>
    <property type="match status" value="1"/>
</dbReference>
<evidence type="ECO:0000256" key="7">
    <source>
        <dbReference type="ARBA" id="ARBA00022694"/>
    </source>
</evidence>
<dbReference type="EMBL" id="CAFBOF010000004">
    <property type="protein sequence ID" value="CAB4970736.1"/>
    <property type="molecule type" value="Genomic_DNA"/>
</dbReference>
<dbReference type="AlphaFoldDB" id="A0A6J7LQR8"/>
<evidence type="ECO:0000256" key="5">
    <source>
        <dbReference type="ARBA" id="ARBA00022490"/>
    </source>
</evidence>
<dbReference type="SUPFAM" id="SSF55821">
    <property type="entry name" value="YrdC/RibB"/>
    <property type="match status" value="1"/>
</dbReference>
<dbReference type="InterPro" id="IPR050156">
    <property type="entry name" value="TC-AMP_synthase_SUA5"/>
</dbReference>
<keyword evidence="10" id="KW-0067">ATP-binding</keyword>
<accession>A0A6J7LQR8</accession>
<dbReference type="Gene3D" id="3.40.50.11030">
    <property type="entry name" value="Threonylcarbamoyl-AMP synthase, C-terminal domain"/>
    <property type="match status" value="1"/>
</dbReference>
<evidence type="ECO:0000256" key="10">
    <source>
        <dbReference type="ARBA" id="ARBA00022840"/>
    </source>
</evidence>